<protein>
    <submittedName>
        <fullName evidence="3">Ion transport 2 domain-containing protein</fullName>
    </submittedName>
</protein>
<dbReference type="SUPFAM" id="SSF81324">
    <property type="entry name" value="Voltage-gated potassium channels"/>
    <property type="match status" value="1"/>
</dbReference>
<dbReference type="Pfam" id="PF07885">
    <property type="entry name" value="Ion_trans_2"/>
    <property type="match status" value="1"/>
</dbReference>
<feature type="transmembrane region" description="Helical" evidence="1">
    <location>
        <begin position="36"/>
        <end position="55"/>
    </location>
</feature>
<feature type="transmembrane region" description="Helical" evidence="1">
    <location>
        <begin position="217"/>
        <end position="237"/>
    </location>
</feature>
<comment type="caution">
    <text evidence="3">The sequence shown here is derived from an EMBL/GenBank/DDBJ whole genome shotgun (WGS) entry which is preliminary data.</text>
</comment>
<name>A0A444W4U5_9FLAO</name>
<dbReference type="Gene3D" id="1.10.287.70">
    <property type="match status" value="1"/>
</dbReference>
<keyword evidence="1" id="KW-0472">Membrane</keyword>
<feature type="transmembrane region" description="Helical" evidence="1">
    <location>
        <begin position="87"/>
        <end position="105"/>
    </location>
</feature>
<feature type="transmembrane region" description="Helical" evidence="1">
    <location>
        <begin position="61"/>
        <end position="80"/>
    </location>
</feature>
<sequence>MPLGFGIGIWNLVIGIYIMIVKKDRFLYRFWTQEKGLSGMLILLFIMHFIVIPFFGSYTRFVVAVNIFWMLFLFAGIVALSKHKKQAISLSIIPILFLIIQWINYLNHNVFILFADLIFSIALMLLLIALVLIKVLEPGPVTTYRIIGSIVVYMLLVHFWSTLYLFLFEHIEGSFQIAESQFESNSDQASFMYFSYICITSTGFGEIVPLHPLARSLVQIEVLVGVLYPVILIGRLVSDAKFAFPNRGKKQE</sequence>
<accession>A0A444W4U5</accession>
<organism evidence="3 4">
    <name type="scientific">Flavobacterium anhuiense</name>
    <dbReference type="NCBI Taxonomy" id="459526"/>
    <lineage>
        <taxon>Bacteria</taxon>
        <taxon>Pseudomonadati</taxon>
        <taxon>Bacteroidota</taxon>
        <taxon>Flavobacteriia</taxon>
        <taxon>Flavobacteriales</taxon>
        <taxon>Flavobacteriaceae</taxon>
        <taxon>Flavobacterium</taxon>
    </lineage>
</organism>
<evidence type="ECO:0000259" key="2">
    <source>
        <dbReference type="Pfam" id="PF07885"/>
    </source>
</evidence>
<proteinExistence type="predicted"/>
<dbReference type="InterPro" id="IPR013099">
    <property type="entry name" value="K_chnl_dom"/>
</dbReference>
<dbReference type="AlphaFoldDB" id="A0A444W4U5"/>
<feature type="transmembrane region" description="Helical" evidence="1">
    <location>
        <begin position="111"/>
        <end position="133"/>
    </location>
</feature>
<dbReference type="EMBL" id="JUIV01000001">
    <property type="protein sequence ID" value="RYJ40885.1"/>
    <property type="molecule type" value="Genomic_DNA"/>
</dbReference>
<evidence type="ECO:0000256" key="1">
    <source>
        <dbReference type="SAM" id="Phobius"/>
    </source>
</evidence>
<gene>
    <name evidence="3" type="ORF">NU08_0322</name>
</gene>
<feature type="transmembrane region" description="Helical" evidence="1">
    <location>
        <begin position="6"/>
        <end position="24"/>
    </location>
</feature>
<evidence type="ECO:0000313" key="3">
    <source>
        <dbReference type="EMBL" id="RYJ40885.1"/>
    </source>
</evidence>
<feature type="domain" description="Potassium channel" evidence="2">
    <location>
        <begin position="154"/>
        <end position="237"/>
    </location>
</feature>
<evidence type="ECO:0000313" key="4">
    <source>
        <dbReference type="Proteomes" id="UP000290433"/>
    </source>
</evidence>
<dbReference type="Proteomes" id="UP000290433">
    <property type="component" value="Unassembled WGS sequence"/>
</dbReference>
<feature type="transmembrane region" description="Helical" evidence="1">
    <location>
        <begin position="145"/>
        <end position="167"/>
    </location>
</feature>
<keyword evidence="1" id="KW-0812">Transmembrane</keyword>
<reference evidence="3 4" key="1">
    <citation type="submission" date="2014-12" db="EMBL/GenBank/DDBJ databases">
        <title>Genome sequence of Flavobacterium anhuiense RCM74.</title>
        <authorList>
            <person name="Kim J.F."/>
            <person name="Song J.Y."/>
            <person name="Kwak M.-J."/>
            <person name="Lee S.-W."/>
        </authorList>
    </citation>
    <scope>NUCLEOTIDE SEQUENCE [LARGE SCALE GENOMIC DNA]</scope>
    <source>
        <strain evidence="3 4">RCM74</strain>
    </source>
</reference>
<keyword evidence="1" id="KW-1133">Transmembrane helix</keyword>